<dbReference type="PANTHER" id="PTHR43644:SF1">
    <property type="entry name" value="NAD(P)H-FLAVIN REDUCTASE"/>
    <property type="match status" value="1"/>
</dbReference>
<comment type="caution">
    <text evidence="4">The sequence shown here is derived from an EMBL/GenBank/DDBJ whole genome shotgun (WGS) entry which is preliminary data.</text>
</comment>
<feature type="domain" description="2Fe-2S ferredoxin-type" evidence="3">
    <location>
        <begin position="3"/>
        <end position="95"/>
    </location>
</feature>
<dbReference type="OrthoDB" id="9810588at2"/>
<organism evidence="4 5">
    <name type="scientific">Paenibacillus nanensis</name>
    <dbReference type="NCBI Taxonomy" id="393251"/>
    <lineage>
        <taxon>Bacteria</taxon>
        <taxon>Bacillati</taxon>
        <taxon>Bacillota</taxon>
        <taxon>Bacilli</taxon>
        <taxon>Bacillales</taxon>
        <taxon>Paenibacillaceae</taxon>
        <taxon>Paenibacillus</taxon>
    </lineage>
</organism>
<dbReference type="Gene3D" id="3.10.20.30">
    <property type="match status" value="1"/>
</dbReference>
<dbReference type="Pfam" id="PF00111">
    <property type="entry name" value="Fer2"/>
    <property type="match status" value="1"/>
</dbReference>
<dbReference type="EMBL" id="QXQA01000004">
    <property type="protein sequence ID" value="RIX53477.1"/>
    <property type="molecule type" value="Genomic_DNA"/>
</dbReference>
<evidence type="ECO:0000259" key="3">
    <source>
        <dbReference type="PROSITE" id="PS51085"/>
    </source>
</evidence>
<dbReference type="AlphaFoldDB" id="A0A3A1UY59"/>
<evidence type="ECO:0000256" key="2">
    <source>
        <dbReference type="ARBA" id="ARBA00022827"/>
    </source>
</evidence>
<dbReference type="PANTHER" id="PTHR43644">
    <property type="entry name" value="NA(+)-TRANSLOCATING NADH-QUINONE REDUCTASE SUBUNIT"/>
    <property type="match status" value="1"/>
</dbReference>
<evidence type="ECO:0000313" key="4">
    <source>
        <dbReference type="EMBL" id="RIX53477.1"/>
    </source>
</evidence>
<name>A0A3A1UY59_9BACL</name>
<evidence type="ECO:0000313" key="5">
    <source>
        <dbReference type="Proteomes" id="UP000266482"/>
    </source>
</evidence>
<dbReference type="GO" id="GO:0051536">
    <property type="term" value="F:iron-sulfur cluster binding"/>
    <property type="evidence" value="ECO:0007669"/>
    <property type="project" value="InterPro"/>
</dbReference>
<dbReference type="RefSeq" id="WP_119599086.1">
    <property type="nucleotide sequence ID" value="NZ_QXQA01000004.1"/>
</dbReference>
<dbReference type="Proteomes" id="UP000266482">
    <property type="component" value="Unassembled WGS sequence"/>
</dbReference>
<dbReference type="InterPro" id="IPR001041">
    <property type="entry name" value="2Fe-2S_ferredoxin-type"/>
</dbReference>
<keyword evidence="5" id="KW-1185">Reference proteome</keyword>
<keyword evidence="2" id="KW-0274">FAD</keyword>
<proteinExistence type="predicted"/>
<dbReference type="InterPro" id="IPR012675">
    <property type="entry name" value="Beta-grasp_dom_sf"/>
</dbReference>
<dbReference type="CDD" id="cd00207">
    <property type="entry name" value="fer2"/>
    <property type="match status" value="1"/>
</dbReference>
<protein>
    <submittedName>
        <fullName evidence="4">Ferredoxin</fullName>
    </submittedName>
</protein>
<dbReference type="PROSITE" id="PS51085">
    <property type="entry name" value="2FE2S_FER_2"/>
    <property type="match status" value="1"/>
</dbReference>
<gene>
    <name evidence="4" type="ORF">D3P08_08530</name>
</gene>
<reference evidence="4 5" key="1">
    <citation type="submission" date="2018-09" db="EMBL/GenBank/DDBJ databases">
        <title>Paenibacillus aracenensis nov. sp. isolated from a cave in southern Spain.</title>
        <authorList>
            <person name="Jurado V."/>
            <person name="Gutierrez-Patricio S."/>
            <person name="Gonzalez-Pimentel J.L."/>
            <person name="Miller A.Z."/>
            <person name="Laiz L."/>
            <person name="Saiz-Jimenez C."/>
        </authorList>
    </citation>
    <scope>NUCLEOTIDE SEQUENCE [LARGE SCALE GENOMIC DNA]</scope>
    <source>
        <strain evidence="4 5">DSM 22867</strain>
    </source>
</reference>
<sequence>MDAEVRFWPSGKSVRVRRGTTVLDAARRAGVTIATRCGGKAACFMCKVTVRPGSELLPIGDEERRKLAGLEEQHIRLSCQTRVSGKAEVELPPDPLRSAVAKALARQKEQEELW</sequence>
<accession>A0A3A1UY59</accession>
<keyword evidence="1" id="KW-0285">Flavoprotein</keyword>
<dbReference type="SUPFAM" id="SSF54292">
    <property type="entry name" value="2Fe-2S ferredoxin-like"/>
    <property type="match status" value="1"/>
</dbReference>
<dbReference type="InterPro" id="IPR036010">
    <property type="entry name" value="2Fe-2S_ferredoxin-like_sf"/>
</dbReference>
<evidence type="ECO:0000256" key="1">
    <source>
        <dbReference type="ARBA" id="ARBA00022630"/>
    </source>
</evidence>